<name>A0A1I5PAT2_9GAMM</name>
<dbReference type="AlphaFoldDB" id="A0A1I5PAT2"/>
<evidence type="ECO:0000256" key="1">
    <source>
        <dbReference type="SAM" id="Phobius"/>
    </source>
</evidence>
<gene>
    <name evidence="2" type="ORF">SAMN03084138_01870</name>
</gene>
<dbReference type="EMBL" id="FOWR01000012">
    <property type="protein sequence ID" value="SFP31224.1"/>
    <property type="molecule type" value="Genomic_DNA"/>
</dbReference>
<reference evidence="2 3" key="1">
    <citation type="submission" date="2016-10" db="EMBL/GenBank/DDBJ databases">
        <authorList>
            <person name="de Groot N.N."/>
        </authorList>
    </citation>
    <scope>NUCLEOTIDE SEQUENCE [LARGE SCALE GENOMIC DNA]</scope>
    <source>
        <strain evidence="2 3">DSM 15893</strain>
    </source>
</reference>
<protein>
    <recommendedName>
        <fullName evidence="4">DUF3624 domain-containing protein</fullName>
    </recommendedName>
</protein>
<evidence type="ECO:0000313" key="3">
    <source>
        <dbReference type="Proteomes" id="UP000182692"/>
    </source>
</evidence>
<organism evidence="2 3">
    <name type="scientific">Enterovibrio norvegicus DSM 15893</name>
    <dbReference type="NCBI Taxonomy" id="1121869"/>
    <lineage>
        <taxon>Bacteria</taxon>
        <taxon>Pseudomonadati</taxon>
        <taxon>Pseudomonadota</taxon>
        <taxon>Gammaproteobacteria</taxon>
        <taxon>Vibrionales</taxon>
        <taxon>Vibrionaceae</taxon>
        <taxon>Enterovibrio</taxon>
    </lineage>
</organism>
<dbReference type="STRING" id="1121869.SAMN03084138_01870"/>
<feature type="transmembrane region" description="Helical" evidence="1">
    <location>
        <begin position="23"/>
        <end position="40"/>
    </location>
</feature>
<keyword evidence="1" id="KW-0472">Membrane</keyword>
<keyword evidence="1" id="KW-1133">Transmembrane helix</keyword>
<dbReference type="Proteomes" id="UP000182692">
    <property type="component" value="Unassembled WGS sequence"/>
</dbReference>
<keyword evidence="1" id="KW-0812">Transmembrane</keyword>
<dbReference type="GeneID" id="35871428"/>
<evidence type="ECO:0008006" key="4">
    <source>
        <dbReference type="Google" id="ProtNLM"/>
    </source>
</evidence>
<accession>A0A1I5PAT2</accession>
<proteinExistence type="predicted"/>
<feature type="transmembrane region" description="Helical" evidence="1">
    <location>
        <begin position="52"/>
        <end position="74"/>
    </location>
</feature>
<dbReference type="RefSeq" id="WP_074926713.1">
    <property type="nucleotide sequence ID" value="NZ_FOWR01000012.1"/>
</dbReference>
<sequence>MSCRTCKNPAISLSAKLGRCKRCMMQLAVMNVVLWPIWLAGFSDTPKSVESISILFAAGASAGLLALHLIVMPFRKPLPDKEKTGTRPVQ</sequence>
<evidence type="ECO:0000313" key="2">
    <source>
        <dbReference type="EMBL" id="SFP31224.1"/>
    </source>
</evidence>
<dbReference type="InterPro" id="IPR022072">
    <property type="entry name" value="DUF3624"/>
</dbReference>
<dbReference type="Pfam" id="PF12292">
    <property type="entry name" value="DUF3624"/>
    <property type="match status" value="1"/>
</dbReference>
<dbReference type="OrthoDB" id="5589052at2"/>